<evidence type="ECO:0000256" key="2">
    <source>
        <dbReference type="ARBA" id="ARBA00022771"/>
    </source>
</evidence>
<dbReference type="Gene3D" id="3.30.40.10">
    <property type="entry name" value="Zinc/RING finger domain, C3HC4 (zinc finger)"/>
    <property type="match status" value="1"/>
</dbReference>
<dbReference type="SMART" id="SM00184">
    <property type="entry name" value="RING"/>
    <property type="match status" value="1"/>
</dbReference>
<dbReference type="InterPro" id="IPR001841">
    <property type="entry name" value="Znf_RING"/>
</dbReference>
<keyword evidence="3" id="KW-0862">Zinc</keyword>
<gene>
    <name evidence="7" type="ORF">EV420DRAFT_1505958</name>
</gene>
<evidence type="ECO:0000256" key="4">
    <source>
        <dbReference type="PROSITE-ProRule" id="PRU00175"/>
    </source>
</evidence>
<keyword evidence="5" id="KW-0175">Coiled coil</keyword>
<protein>
    <recommendedName>
        <fullName evidence="6">RING-type domain-containing protein</fullName>
    </recommendedName>
</protein>
<evidence type="ECO:0000256" key="1">
    <source>
        <dbReference type="ARBA" id="ARBA00022723"/>
    </source>
</evidence>
<evidence type="ECO:0000313" key="7">
    <source>
        <dbReference type="EMBL" id="KAK0466881.1"/>
    </source>
</evidence>
<organism evidence="7 8">
    <name type="scientific">Armillaria tabescens</name>
    <name type="common">Ringless honey mushroom</name>
    <name type="synonym">Agaricus tabescens</name>
    <dbReference type="NCBI Taxonomy" id="1929756"/>
    <lineage>
        <taxon>Eukaryota</taxon>
        <taxon>Fungi</taxon>
        <taxon>Dikarya</taxon>
        <taxon>Basidiomycota</taxon>
        <taxon>Agaricomycotina</taxon>
        <taxon>Agaricomycetes</taxon>
        <taxon>Agaricomycetidae</taxon>
        <taxon>Agaricales</taxon>
        <taxon>Marasmiineae</taxon>
        <taxon>Physalacriaceae</taxon>
        <taxon>Desarmillaria</taxon>
    </lineage>
</organism>
<accession>A0AA39NJQ3</accession>
<evidence type="ECO:0000256" key="3">
    <source>
        <dbReference type="ARBA" id="ARBA00022833"/>
    </source>
</evidence>
<dbReference type="SUPFAM" id="SSF57850">
    <property type="entry name" value="RING/U-box"/>
    <property type="match status" value="1"/>
</dbReference>
<dbReference type="RefSeq" id="XP_060337473.1">
    <property type="nucleotide sequence ID" value="XM_060471301.1"/>
</dbReference>
<dbReference type="InterPro" id="IPR013083">
    <property type="entry name" value="Znf_RING/FYVE/PHD"/>
</dbReference>
<dbReference type="GeneID" id="85354849"/>
<comment type="caution">
    <text evidence="7">The sequence shown here is derived from an EMBL/GenBank/DDBJ whole genome shotgun (WGS) entry which is preliminary data.</text>
</comment>
<evidence type="ECO:0000313" key="8">
    <source>
        <dbReference type="Proteomes" id="UP001175211"/>
    </source>
</evidence>
<sequence length="178" mass="20574">MSLDTSLYYLTAMSTPCICSICLSEFVDPVCTPCGHIYCFSCITQATSILRNEVSTTAPCPACRKPFSIRDDPLSRDFHEYFGYPLRRLYLNGLRVNSEDQLKRLEERIATLERENQRLRIKNLLLLALYMRQQSEWNSRSVPWLARTPHTGEAGSGSPSRVPREEHNPVRIRWMVNM</sequence>
<reference evidence="7" key="1">
    <citation type="submission" date="2023-06" db="EMBL/GenBank/DDBJ databases">
        <authorList>
            <consortium name="Lawrence Berkeley National Laboratory"/>
            <person name="Ahrendt S."/>
            <person name="Sahu N."/>
            <person name="Indic B."/>
            <person name="Wong-Bajracharya J."/>
            <person name="Merenyi Z."/>
            <person name="Ke H.-M."/>
            <person name="Monk M."/>
            <person name="Kocsube S."/>
            <person name="Drula E."/>
            <person name="Lipzen A."/>
            <person name="Balint B."/>
            <person name="Henrissat B."/>
            <person name="Andreopoulos B."/>
            <person name="Martin F.M."/>
            <person name="Harder C.B."/>
            <person name="Rigling D."/>
            <person name="Ford K.L."/>
            <person name="Foster G.D."/>
            <person name="Pangilinan J."/>
            <person name="Papanicolaou A."/>
            <person name="Barry K."/>
            <person name="LaButti K."/>
            <person name="Viragh M."/>
            <person name="Koriabine M."/>
            <person name="Yan M."/>
            <person name="Riley R."/>
            <person name="Champramary S."/>
            <person name="Plett K.L."/>
            <person name="Tsai I.J."/>
            <person name="Slot J."/>
            <person name="Sipos G."/>
            <person name="Plett J."/>
            <person name="Nagy L.G."/>
            <person name="Grigoriev I.V."/>
        </authorList>
    </citation>
    <scope>NUCLEOTIDE SEQUENCE</scope>
    <source>
        <strain evidence="7">CCBAS 213</strain>
    </source>
</reference>
<dbReference type="InterPro" id="IPR017907">
    <property type="entry name" value="Znf_RING_CS"/>
</dbReference>
<keyword evidence="1" id="KW-0479">Metal-binding</keyword>
<dbReference type="PROSITE" id="PS50089">
    <property type="entry name" value="ZF_RING_2"/>
    <property type="match status" value="1"/>
</dbReference>
<dbReference type="Proteomes" id="UP001175211">
    <property type="component" value="Unassembled WGS sequence"/>
</dbReference>
<dbReference type="EMBL" id="JAUEPS010000003">
    <property type="protein sequence ID" value="KAK0466881.1"/>
    <property type="molecule type" value="Genomic_DNA"/>
</dbReference>
<evidence type="ECO:0000256" key="5">
    <source>
        <dbReference type="SAM" id="Coils"/>
    </source>
</evidence>
<dbReference type="GO" id="GO:0008270">
    <property type="term" value="F:zinc ion binding"/>
    <property type="evidence" value="ECO:0007669"/>
    <property type="project" value="UniProtKB-KW"/>
</dbReference>
<evidence type="ECO:0000259" key="6">
    <source>
        <dbReference type="PROSITE" id="PS50089"/>
    </source>
</evidence>
<feature type="coiled-coil region" evidence="5">
    <location>
        <begin position="95"/>
        <end position="122"/>
    </location>
</feature>
<dbReference type="InterPro" id="IPR027370">
    <property type="entry name" value="Znf-RING_euk"/>
</dbReference>
<feature type="domain" description="RING-type" evidence="6">
    <location>
        <begin position="19"/>
        <end position="64"/>
    </location>
</feature>
<keyword evidence="2 4" id="KW-0863">Zinc-finger</keyword>
<dbReference type="PROSITE" id="PS00518">
    <property type="entry name" value="ZF_RING_1"/>
    <property type="match status" value="1"/>
</dbReference>
<dbReference type="Pfam" id="PF13445">
    <property type="entry name" value="zf-RING_UBOX"/>
    <property type="match status" value="1"/>
</dbReference>
<dbReference type="AlphaFoldDB" id="A0AA39NJQ3"/>
<keyword evidence="8" id="KW-1185">Reference proteome</keyword>
<proteinExistence type="predicted"/>
<name>A0AA39NJQ3_ARMTA</name>